<protein>
    <recommendedName>
        <fullName evidence="3">DUF1992 domain-containing protein</fullName>
    </recommendedName>
</protein>
<accession>A0ABV7KYS5</accession>
<sequence length="80" mass="8755">MRDRSGDAYVDAGEAVGLQMMAQAGVLPEEIAFKKQAIALRAHLAGITDEGERKAVMAELARVEMKQAIAEEARRRLMRG</sequence>
<reference evidence="2" key="1">
    <citation type="journal article" date="2019" name="Int. J. Syst. Evol. Microbiol.">
        <title>The Global Catalogue of Microorganisms (GCM) 10K type strain sequencing project: providing services to taxonomists for standard genome sequencing and annotation.</title>
        <authorList>
            <consortium name="The Broad Institute Genomics Platform"/>
            <consortium name="The Broad Institute Genome Sequencing Center for Infectious Disease"/>
            <person name="Wu L."/>
            <person name="Ma J."/>
        </authorList>
    </citation>
    <scope>NUCLEOTIDE SEQUENCE [LARGE SCALE GENOMIC DNA]</scope>
    <source>
        <strain evidence="2">KCTC 42964</strain>
    </source>
</reference>
<dbReference type="Proteomes" id="UP001595528">
    <property type="component" value="Unassembled WGS sequence"/>
</dbReference>
<name>A0ABV7KYS5_9PROT</name>
<keyword evidence="2" id="KW-1185">Reference proteome</keyword>
<proteinExistence type="predicted"/>
<comment type="caution">
    <text evidence="1">The sequence shown here is derived from an EMBL/GenBank/DDBJ whole genome shotgun (WGS) entry which is preliminary data.</text>
</comment>
<evidence type="ECO:0008006" key="3">
    <source>
        <dbReference type="Google" id="ProtNLM"/>
    </source>
</evidence>
<evidence type="ECO:0000313" key="1">
    <source>
        <dbReference type="EMBL" id="MFC3227147.1"/>
    </source>
</evidence>
<organism evidence="1 2">
    <name type="scientific">Marinibaculum pumilum</name>
    <dbReference type="NCBI Taxonomy" id="1766165"/>
    <lineage>
        <taxon>Bacteria</taxon>
        <taxon>Pseudomonadati</taxon>
        <taxon>Pseudomonadota</taxon>
        <taxon>Alphaproteobacteria</taxon>
        <taxon>Rhodospirillales</taxon>
        <taxon>Rhodospirillaceae</taxon>
        <taxon>Marinibaculum</taxon>
    </lineage>
</organism>
<gene>
    <name evidence="1" type="ORF">ACFOGJ_07905</name>
</gene>
<dbReference type="RefSeq" id="WP_379899309.1">
    <property type="nucleotide sequence ID" value="NZ_JBHRTR010000020.1"/>
</dbReference>
<dbReference type="EMBL" id="JBHRTR010000020">
    <property type="protein sequence ID" value="MFC3227147.1"/>
    <property type="molecule type" value="Genomic_DNA"/>
</dbReference>
<evidence type="ECO:0000313" key="2">
    <source>
        <dbReference type="Proteomes" id="UP001595528"/>
    </source>
</evidence>